<evidence type="ECO:0000313" key="3">
    <source>
        <dbReference type="Proteomes" id="UP000494206"/>
    </source>
</evidence>
<feature type="region of interest" description="Disordered" evidence="1">
    <location>
        <begin position="489"/>
        <end position="573"/>
    </location>
</feature>
<feature type="region of interest" description="Disordered" evidence="1">
    <location>
        <begin position="406"/>
        <end position="462"/>
    </location>
</feature>
<comment type="caution">
    <text evidence="2">The sequence shown here is derived from an EMBL/GenBank/DDBJ whole genome shotgun (WGS) entry which is preliminary data.</text>
</comment>
<feature type="region of interest" description="Disordered" evidence="1">
    <location>
        <begin position="208"/>
        <end position="230"/>
    </location>
</feature>
<feature type="compositionally biased region" description="Low complexity" evidence="1">
    <location>
        <begin position="527"/>
        <end position="541"/>
    </location>
</feature>
<feature type="compositionally biased region" description="Polar residues" evidence="1">
    <location>
        <begin position="261"/>
        <end position="275"/>
    </location>
</feature>
<dbReference type="EMBL" id="CADEPM010000005">
    <property type="protein sequence ID" value="CAB3406375.1"/>
    <property type="molecule type" value="Genomic_DNA"/>
</dbReference>
<accession>A0A8S1F0R1</accession>
<feature type="region of interest" description="Disordered" evidence="1">
    <location>
        <begin position="44"/>
        <end position="63"/>
    </location>
</feature>
<dbReference type="OrthoDB" id="5830628at2759"/>
<protein>
    <recommendedName>
        <fullName evidence="4">Nucleoporin GLE1</fullName>
    </recommendedName>
</protein>
<name>A0A8S1F0R1_9PELO</name>
<dbReference type="AlphaFoldDB" id="A0A8S1F0R1"/>
<proteinExistence type="predicted"/>
<feature type="compositionally biased region" description="Polar residues" evidence="1">
    <location>
        <begin position="512"/>
        <end position="521"/>
    </location>
</feature>
<evidence type="ECO:0000313" key="2">
    <source>
        <dbReference type="EMBL" id="CAB3406375.1"/>
    </source>
</evidence>
<evidence type="ECO:0008006" key="4">
    <source>
        <dbReference type="Google" id="ProtNLM"/>
    </source>
</evidence>
<feature type="region of interest" description="Disordered" evidence="1">
    <location>
        <begin position="254"/>
        <end position="284"/>
    </location>
</feature>
<dbReference type="Proteomes" id="UP000494206">
    <property type="component" value="Unassembled WGS sequence"/>
</dbReference>
<evidence type="ECO:0000256" key="1">
    <source>
        <dbReference type="SAM" id="MobiDB-lite"/>
    </source>
</evidence>
<gene>
    <name evidence="2" type="ORF">CBOVIS_LOCUS8454</name>
</gene>
<keyword evidence="3" id="KW-1185">Reference proteome</keyword>
<reference evidence="2 3" key="1">
    <citation type="submission" date="2020-04" db="EMBL/GenBank/DDBJ databases">
        <authorList>
            <person name="Laetsch R D."/>
            <person name="Stevens L."/>
            <person name="Kumar S."/>
            <person name="Blaxter L. M."/>
        </authorList>
    </citation>
    <scope>NUCLEOTIDE SEQUENCE [LARGE SCALE GENOMIC DNA]</scope>
</reference>
<sequence length="907" mass="101496">MPTFGLNDDDEPCDDYLGDKDMYFRQWQLKSMKPVLEKKFDRDHLESVNRREEKLKSREERRRRHNEMFEKNFQECVGRMKAAVITDKKIEIPLLKEPTPEYKNAFREAITKEFLCPSSTAKMHPANPLPPKPRANPKFGPAITNQGLFAKSSAPLKALNPSIFNLAAAPRKDENLNSSFLNHSQESVFFPQENRSFRIDQYDGARPSFAFGPGNAQTSTPISKSFPKFSVSSQISEEDDSRYVTALESPIVKPQVAPAQTEGSLSGGASTQNESAPAPTTGKLFGVVPPAVQAQTAPTPVESAKNPENVFGVAPTFGNRFGAAPTQKESAPSLTSGKLFAVVPPSAQAQSESNQFGAASTAGQIASVKPTPGNLFGAAPAQAQTALTTGNLFGVASDKENRFGRAATSADSIKTPESQFGAVPASDPSESDSTPIQDVQLKEKESREAAAAQHSCAPPAHLTRRTMDWNRLGLEKQFQELLEVTRRQHELDMSKRKTAQTPHNPPDDTPTLGGSSASSQFVDEKPSSSTSRKSTTTTTTTPVDFKIPQEILDDETEHERQLRVAAENEPDDEKRELKFKEYLRVRAFYDEQWKVCESKLKAEEEEIEQRHRTSQRKPKGAPAWKMFGRYLEVCQQLKAAKKEYIDNSNEEKRALLTRTITEKVTVFTKRETPHEKRVEILAFFKNLLKKLPVEGYQGFTEQPTHQTVQLETSKDVTYAIICIIEKYISLIQLDSDLATTISDLISRLAASYPLVETAFTSLILKKSVVLRQDPEESVKFFEELNKKSADEKAMVINREKSLVELFMNVFVKCAIRPEKENSTRWLTHLDLWMYAEAVLLNALVVPKASLILTMVITVCKPRLRNDEDRWRLFIQDLGETIKKLLKNGFADDASINSNLSFIYSQLN</sequence>
<feature type="compositionally biased region" description="Low complexity" evidence="1">
    <location>
        <begin position="449"/>
        <end position="461"/>
    </location>
</feature>
<organism evidence="2 3">
    <name type="scientific">Caenorhabditis bovis</name>
    <dbReference type="NCBI Taxonomy" id="2654633"/>
    <lineage>
        <taxon>Eukaryota</taxon>
        <taxon>Metazoa</taxon>
        <taxon>Ecdysozoa</taxon>
        <taxon>Nematoda</taxon>
        <taxon>Chromadorea</taxon>
        <taxon>Rhabditida</taxon>
        <taxon>Rhabditina</taxon>
        <taxon>Rhabditomorpha</taxon>
        <taxon>Rhabditoidea</taxon>
        <taxon>Rhabditidae</taxon>
        <taxon>Peloderinae</taxon>
        <taxon>Caenorhabditis</taxon>
    </lineage>
</organism>
<feature type="compositionally biased region" description="Polar residues" evidence="1">
    <location>
        <begin position="409"/>
        <end position="418"/>
    </location>
</feature>